<keyword evidence="3" id="KW-1185">Reference proteome</keyword>
<organism evidence="2 3">
    <name type="scientific">Fictibacillus solisalsi</name>
    <dbReference type="NCBI Taxonomy" id="459525"/>
    <lineage>
        <taxon>Bacteria</taxon>
        <taxon>Bacillati</taxon>
        <taxon>Bacillota</taxon>
        <taxon>Bacilli</taxon>
        <taxon>Bacillales</taxon>
        <taxon>Fictibacillaceae</taxon>
        <taxon>Fictibacillus</taxon>
    </lineage>
</organism>
<proteinExistence type="predicted"/>
<evidence type="ECO:0000256" key="1">
    <source>
        <dbReference type="SAM" id="Phobius"/>
    </source>
</evidence>
<reference evidence="3" key="1">
    <citation type="submission" date="2016-10" db="EMBL/GenBank/DDBJ databases">
        <authorList>
            <person name="Varghese N."/>
            <person name="Submissions S."/>
        </authorList>
    </citation>
    <scope>NUCLEOTIDE SEQUENCE [LARGE SCALE GENOMIC DNA]</scope>
    <source>
        <strain evidence="3">CGMCC 1.6854</strain>
    </source>
</reference>
<dbReference type="Proteomes" id="UP000199544">
    <property type="component" value="Unassembled WGS sequence"/>
</dbReference>
<dbReference type="RefSeq" id="WP_090234315.1">
    <property type="nucleotide sequence ID" value="NZ_FNHW01000001.1"/>
</dbReference>
<keyword evidence="1" id="KW-0812">Transmembrane</keyword>
<feature type="transmembrane region" description="Helical" evidence="1">
    <location>
        <begin position="6"/>
        <end position="30"/>
    </location>
</feature>
<protein>
    <submittedName>
        <fullName evidence="2">ComG operon protein 7</fullName>
    </submittedName>
</protein>
<dbReference type="AlphaFoldDB" id="A0A1G9WAF5"/>
<dbReference type="EMBL" id="FNHW01000001">
    <property type="protein sequence ID" value="SDM81196.1"/>
    <property type="molecule type" value="Genomic_DNA"/>
</dbReference>
<dbReference type="STRING" id="459525.SAMN04488137_2035"/>
<sequence length="126" mass="14492">MNEKGYIFPVVLVFCLIISMLTAHQLFMYLGEKQFLADQKHRFQLDQMIEITSSEILRTLKQDNDNVPASRYEFGEGVVDCQINKTGLHVIEIKLSASLKNVQTKSVILYYNSETKKITKWVEGTS</sequence>
<keyword evidence="1" id="KW-0472">Membrane</keyword>
<name>A0A1G9WAF5_9BACL</name>
<accession>A0A1G9WAF5</accession>
<gene>
    <name evidence="2" type="ORF">SAMN04488137_2035</name>
</gene>
<dbReference type="Pfam" id="PF14173">
    <property type="entry name" value="ComGG"/>
    <property type="match status" value="1"/>
</dbReference>
<dbReference type="OrthoDB" id="2933258at2"/>
<dbReference type="InterPro" id="IPR020372">
    <property type="entry name" value="Competence_ComGG"/>
</dbReference>
<evidence type="ECO:0000313" key="2">
    <source>
        <dbReference type="EMBL" id="SDM81196.1"/>
    </source>
</evidence>
<evidence type="ECO:0000313" key="3">
    <source>
        <dbReference type="Proteomes" id="UP000199544"/>
    </source>
</evidence>
<keyword evidence="1" id="KW-1133">Transmembrane helix</keyword>